<dbReference type="AlphaFoldDB" id="A0A419R405"/>
<dbReference type="OrthoDB" id="287318at2"/>
<comment type="caution">
    <text evidence="3">The sequence shown here is derived from an EMBL/GenBank/DDBJ whole genome shotgun (WGS) entry which is preliminary data.</text>
</comment>
<dbReference type="InterPro" id="IPR000305">
    <property type="entry name" value="GIY-YIG_endonuc"/>
</dbReference>
<dbReference type="PANTHER" id="PTHR34477:SF5">
    <property type="entry name" value="BSL5627 PROTEIN"/>
    <property type="match status" value="1"/>
</dbReference>
<dbReference type="RefSeq" id="WP_120107355.1">
    <property type="nucleotide sequence ID" value="NZ_RAHJ01000014.1"/>
</dbReference>
<protein>
    <submittedName>
        <fullName evidence="3">GIY-YIG nuclease family protein</fullName>
    </submittedName>
</protein>
<accession>A0A419R405</accession>
<dbReference type="EMBL" id="RAHJ01000014">
    <property type="protein sequence ID" value="RJX69062.1"/>
    <property type="molecule type" value="Genomic_DNA"/>
</dbReference>
<evidence type="ECO:0000256" key="1">
    <source>
        <dbReference type="ARBA" id="ARBA00007435"/>
    </source>
</evidence>
<dbReference type="PROSITE" id="PS50164">
    <property type="entry name" value="GIY_YIG"/>
    <property type="match status" value="1"/>
</dbReference>
<reference evidence="3 4" key="1">
    <citation type="submission" date="2018-09" db="EMBL/GenBank/DDBJ databases">
        <title>Altererythrobacter sp.Ery1 and Ery12, the genome sequencing of novel strains in genus Alterythrobacter.</title>
        <authorList>
            <person name="Cheng H."/>
            <person name="Wu Y.-H."/>
            <person name="Fang C."/>
            <person name="Xu X.-W."/>
        </authorList>
    </citation>
    <scope>NUCLEOTIDE SEQUENCE [LARGE SCALE GENOMIC DNA]</scope>
    <source>
        <strain evidence="3 4">Ery12</strain>
    </source>
</reference>
<dbReference type="SMART" id="SM00465">
    <property type="entry name" value="GIYc"/>
    <property type="match status" value="1"/>
</dbReference>
<proteinExistence type="inferred from homology"/>
<evidence type="ECO:0000259" key="2">
    <source>
        <dbReference type="PROSITE" id="PS50164"/>
    </source>
</evidence>
<dbReference type="PANTHER" id="PTHR34477">
    <property type="entry name" value="UPF0213 PROTEIN YHBQ"/>
    <property type="match status" value="1"/>
</dbReference>
<organism evidence="3 4">
    <name type="scientific">Tsuneonella suprasediminis</name>
    <dbReference type="NCBI Taxonomy" id="2306996"/>
    <lineage>
        <taxon>Bacteria</taxon>
        <taxon>Pseudomonadati</taxon>
        <taxon>Pseudomonadota</taxon>
        <taxon>Alphaproteobacteria</taxon>
        <taxon>Sphingomonadales</taxon>
        <taxon>Erythrobacteraceae</taxon>
        <taxon>Tsuneonella</taxon>
    </lineage>
</organism>
<evidence type="ECO:0000313" key="4">
    <source>
        <dbReference type="Proteomes" id="UP000284322"/>
    </source>
</evidence>
<dbReference type="Pfam" id="PF01541">
    <property type="entry name" value="GIY-YIG"/>
    <property type="match status" value="1"/>
</dbReference>
<dbReference type="InterPro" id="IPR050190">
    <property type="entry name" value="UPF0213_domain"/>
</dbReference>
<sequence>MDREKRGGWVYMMANRYRGTIYIGVTSDLPRRIHQHIAGNGSEFCARYGLTRLVWAERGEDIATCIAHEKRIKHWRREWKFALVEKGNPGWEDLSGWLI</sequence>
<keyword evidence="4" id="KW-1185">Reference proteome</keyword>
<name>A0A419R405_9SPHN</name>
<feature type="domain" description="GIY-YIG" evidence="2">
    <location>
        <begin position="6"/>
        <end position="83"/>
    </location>
</feature>
<dbReference type="Proteomes" id="UP000284322">
    <property type="component" value="Unassembled WGS sequence"/>
</dbReference>
<dbReference type="Gene3D" id="3.40.1440.10">
    <property type="entry name" value="GIY-YIG endonuclease"/>
    <property type="match status" value="1"/>
</dbReference>
<dbReference type="CDD" id="cd10448">
    <property type="entry name" value="GIY-YIG_unchar_3"/>
    <property type="match status" value="1"/>
</dbReference>
<dbReference type="SUPFAM" id="SSF82771">
    <property type="entry name" value="GIY-YIG endonuclease"/>
    <property type="match status" value="1"/>
</dbReference>
<gene>
    <name evidence="3" type="ORF">D6858_03940</name>
</gene>
<comment type="similarity">
    <text evidence="1">Belongs to the UPF0213 family.</text>
</comment>
<dbReference type="InterPro" id="IPR035901">
    <property type="entry name" value="GIY-YIG_endonuc_sf"/>
</dbReference>
<evidence type="ECO:0000313" key="3">
    <source>
        <dbReference type="EMBL" id="RJX69062.1"/>
    </source>
</evidence>